<accession>A0AAD5RRT5</accession>
<evidence type="ECO:0000313" key="3">
    <source>
        <dbReference type="EMBL" id="KAJ2897323.1"/>
    </source>
</evidence>
<comment type="caution">
    <text evidence="3">The sequence shown here is derived from an EMBL/GenBank/DDBJ whole genome shotgun (WGS) entry which is preliminary data.</text>
</comment>
<dbReference type="PANTHER" id="PTHR34587">
    <property type="entry name" value="VWFA DOMAIN-CONTAINING PROTEIN"/>
    <property type="match status" value="1"/>
</dbReference>
<feature type="compositionally biased region" description="Low complexity" evidence="1">
    <location>
        <begin position="392"/>
        <end position="406"/>
    </location>
</feature>
<organism evidence="3 4">
    <name type="scientific">Zalerion maritima</name>
    <dbReference type="NCBI Taxonomy" id="339359"/>
    <lineage>
        <taxon>Eukaryota</taxon>
        <taxon>Fungi</taxon>
        <taxon>Dikarya</taxon>
        <taxon>Ascomycota</taxon>
        <taxon>Pezizomycotina</taxon>
        <taxon>Sordariomycetes</taxon>
        <taxon>Lulworthiomycetidae</taxon>
        <taxon>Lulworthiales</taxon>
        <taxon>Lulworthiaceae</taxon>
        <taxon>Zalerion</taxon>
    </lineage>
</organism>
<dbReference type="PANTHER" id="PTHR34587:SF2">
    <property type="entry name" value="G-PROTEIN COUPLED RECEPTORS FAMILY 1 PROFILE DOMAIN-CONTAINING PROTEIN"/>
    <property type="match status" value="1"/>
</dbReference>
<dbReference type="InterPro" id="IPR053216">
    <property type="entry name" value="Appressorial_penetr-assoc"/>
</dbReference>
<evidence type="ECO:0000313" key="4">
    <source>
        <dbReference type="Proteomes" id="UP001201980"/>
    </source>
</evidence>
<feature type="signal peptide" evidence="2">
    <location>
        <begin position="1"/>
        <end position="19"/>
    </location>
</feature>
<feature type="compositionally biased region" description="Low complexity" evidence="1">
    <location>
        <begin position="370"/>
        <end position="381"/>
    </location>
</feature>
<gene>
    <name evidence="3" type="ORF">MKZ38_004786</name>
</gene>
<feature type="region of interest" description="Disordered" evidence="1">
    <location>
        <begin position="262"/>
        <end position="456"/>
    </location>
</feature>
<keyword evidence="4" id="KW-1185">Reference proteome</keyword>
<proteinExistence type="predicted"/>
<feature type="compositionally biased region" description="Basic and acidic residues" evidence="1">
    <location>
        <begin position="443"/>
        <end position="456"/>
    </location>
</feature>
<evidence type="ECO:0000256" key="1">
    <source>
        <dbReference type="SAM" id="MobiDB-lite"/>
    </source>
</evidence>
<sequence>MLCQSILLAFLNAGLLVEAGVLHPRQDTFRGGDGNGDEDTGNSGNGGGGALCLEAGALQTASASTGQDADNPTEGQANSATDDANFINFCSGKTLTNGLQVTEGSCNGVVMGEIPSTANMVSCSILFPQHDDTIPALEDFDIAIKVANLQAGAFTNPQETYYSAPQQLNGQGNIIGHVHITVQDLGDSLNPTQPLDPTRFAFFKGINDNGDGNGLLSASVPGGLPAGNYRVCTMSSASNHQPVLMPVAQRGSQEDCQKFVVSDDAGQGDGGGNAGDDDNNDDGGASGDEDADAGGADDGGNNNNNNNGDNDEEENGGGDGGNSDGGDDEEEDADSGRGGDDDDFRNQDDSVTGTEVAAAPAVTNGIFLNTTQTGAPTATETVDAEATEVEAVDATQTEGGAAATETGEAEETADAEDTEEGGVEPDEAVGGITPPPVEEDKEDKERPFKVGRNRFGDRGSAAHEACQEQNTKCCSAARSGFRGVSTRRCNNQIGRCISKLSRER</sequence>
<evidence type="ECO:0000256" key="2">
    <source>
        <dbReference type="SAM" id="SignalP"/>
    </source>
</evidence>
<dbReference type="Proteomes" id="UP001201980">
    <property type="component" value="Unassembled WGS sequence"/>
</dbReference>
<dbReference type="AlphaFoldDB" id="A0AAD5RRT5"/>
<feature type="chain" id="PRO_5042135451" description="Ribosomal protein s17" evidence="2">
    <location>
        <begin position="20"/>
        <end position="504"/>
    </location>
</feature>
<feature type="compositionally biased region" description="Low complexity" evidence="1">
    <location>
        <begin position="299"/>
        <end position="308"/>
    </location>
</feature>
<feature type="compositionally biased region" description="Acidic residues" evidence="1">
    <location>
        <begin position="382"/>
        <end position="391"/>
    </location>
</feature>
<dbReference type="EMBL" id="JAKWBI020000281">
    <property type="protein sequence ID" value="KAJ2897323.1"/>
    <property type="molecule type" value="Genomic_DNA"/>
</dbReference>
<reference evidence="3" key="1">
    <citation type="submission" date="2022-07" db="EMBL/GenBank/DDBJ databases">
        <title>Draft genome sequence of Zalerion maritima ATCC 34329, a (micro)plastics degrading marine fungus.</title>
        <authorList>
            <person name="Paco A."/>
            <person name="Goncalves M.F.M."/>
            <person name="Rocha-Santos T.A.P."/>
            <person name="Alves A."/>
        </authorList>
    </citation>
    <scope>NUCLEOTIDE SEQUENCE</scope>
    <source>
        <strain evidence="3">ATCC 34329</strain>
    </source>
</reference>
<name>A0AAD5RRT5_9PEZI</name>
<feature type="compositionally biased region" description="Acidic residues" evidence="1">
    <location>
        <begin position="275"/>
        <end position="292"/>
    </location>
</feature>
<feature type="compositionally biased region" description="Acidic residues" evidence="1">
    <location>
        <begin position="407"/>
        <end position="427"/>
    </location>
</feature>
<evidence type="ECO:0008006" key="5">
    <source>
        <dbReference type="Google" id="ProtNLM"/>
    </source>
</evidence>
<protein>
    <recommendedName>
        <fullName evidence="5">Ribosomal protein s17</fullName>
    </recommendedName>
</protein>
<feature type="compositionally biased region" description="Basic and acidic residues" evidence="1">
    <location>
        <begin position="334"/>
        <end position="348"/>
    </location>
</feature>
<keyword evidence="2" id="KW-0732">Signal</keyword>